<proteinExistence type="predicted"/>
<gene>
    <name evidence="5" type="primary">xylF_1</name>
    <name evidence="5" type="ORF">ENKNEFLB_00826</name>
</gene>
<protein>
    <submittedName>
        <fullName evidence="5">D-xylose-binding periplasmic protein</fullName>
    </submittedName>
</protein>
<dbReference type="PANTHER" id="PTHR30036:SF1">
    <property type="entry name" value="D-XYLOSE-BINDING PERIPLASMIC PROTEIN"/>
    <property type="match status" value="1"/>
</dbReference>
<dbReference type="Pfam" id="PF13407">
    <property type="entry name" value="Peripla_BP_4"/>
    <property type="match status" value="1"/>
</dbReference>
<evidence type="ECO:0000256" key="2">
    <source>
        <dbReference type="ARBA" id="ARBA00022729"/>
    </source>
</evidence>
<feature type="chain" id="PRO_5047349161" evidence="3">
    <location>
        <begin position="27"/>
        <end position="366"/>
    </location>
</feature>
<dbReference type="InterPro" id="IPR050555">
    <property type="entry name" value="Bact_Solute-Bind_Prot2"/>
</dbReference>
<comment type="subcellular location">
    <subcellularLocation>
        <location evidence="1">Cell envelope</location>
    </subcellularLocation>
</comment>
<dbReference type="PANTHER" id="PTHR30036">
    <property type="entry name" value="D-XYLOSE-BINDING PERIPLASMIC PROTEIN"/>
    <property type="match status" value="1"/>
</dbReference>
<feature type="signal peptide" evidence="3">
    <location>
        <begin position="1"/>
        <end position="26"/>
    </location>
</feature>
<name>A0ABX8ED99_9ACTN</name>
<evidence type="ECO:0000256" key="1">
    <source>
        <dbReference type="ARBA" id="ARBA00004196"/>
    </source>
</evidence>
<dbReference type="InterPro" id="IPR028082">
    <property type="entry name" value="Peripla_BP_I"/>
</dbReference>
<evidence type="ECO:0000259" key="4">
    <source>
        <dbReference type="Pfam" id="PF13407"/>
    </source>
</evidence>
<dbReference type="InterPro" id="IPR025997">
    <property type="entry name" value="SBP_2_dom"/>
</dbReference>
<organism evidence="5 6">
    <name type="scientific">Nocardioides aquaticus</name>
    <dbReference type="NCBI Taxonomy" id="160826"/>
    <lineage>
        <taxon>Bacteria</taxon>
        <taxon>Bacillati</taxon>
        <taxon>Actinomycetota</taxon>
        <taxon>Actinomycetes</taxon>
        <taxon>Propionibacteriales</taxon>
        <taxon>Nocardioidaceae</taxon>
        <taxon>Nocardioides</taxon>
    </lineage>
</organism>
<evidence type="ECO:0000313" key="6">
    <source>
        <dbReference type="Proteomes" id="UP000679307"/>
    </source>
</evidence>
<accession>A0ABX8ED99</accession>
<sequence>MRTPSRPARRAALAATTVLTLTGLLAGCADEGGSTASGGGGAADPNQASVAFLMPDLASTRYELYDAPLFTEKMGELCPDCTVIYQNADSSAATQQEQANSALAQGASAIVLDPVDSAAAATIVQTAQSQGVPVIAYDRPIPDRAADFYVSFDNEAIGASIAESLVEYLDAEGIQGGLLQVNGSPTDAAAGLIKDGATSAVESSDFEVLAEYDTPDWTPSRAQDWVSGQVSKYGDEIAGVVAANDGTGGGAIAAFKAAGAPVPPVTGNDFELAAAQRIAAGDQYNTISKPIKTVAEAAADVAWAFVNGEEPEADTTLFDTPSQLFEPTVVTQDNLAEVLGGADAPFTVEDVCTAEYRADCEKLGLL</sequence>
<dbReference type="SUPFAM" id="SSF53822">
    <property type="entry name" value="Periplasmic binding protein-like I"/>
    <property type="match status" value="1"/>
</dbReference>
<evidence type="ECO:0000256" key="3">
    <source>
        <dbReference type="SAM" id="SignalP"/>
    </source>
</evidence>
<dbReference type="RefSeq" id="WP_214058031.1">
    <property type="nucleotide sequence ID" value="NZ_BAAAHS010000002.1"/>
</dbReference>
<reference evidence="5 6" key="1">
    <citation type="submission" date="2021-05" db="EMBL/GenBank/DDBJ databases">
        <title>Complete genome of Nocardioides aquaticus KCTC 9944T isolated from meromictic and hypersaline Ekho Lake, Antarctica.</title>
        <authorList>
            <person name="Hwang K."/>
            <person name="Kim K.M."/>
            <person name="Choe H."/>
        </authorList>
    </citation>
    <scope>NUCLEOTIDE SEQUENCE [LARGE SCALE GENOMIC DNA]</scope>
    <source>
        <strain evidence="5 6">KCTC 9944</strain>
    </source>
</reference>
<feature type="domain" description="Periplasmic binding protein" evidence="4">
    <location>
        <begin position="51"/>
        <end position="310"/>
    </location>
</feature>
<keyword evidence="6" id="KW-1185">Reference proteome</keyword>
<evidence type="ECO:0000313" key="5">
    <source>
        <dbReference type="EMBL" id="QVT78449.1"/>
    </source>
</evidence>
<dbReference type="Proteomes" id="UP000679307">
    <property type="component" value="Chromosome"/>
</dbReference>
<dbReference type="PROSITE" id="PS51257">
    <property type="entry name" value="PROKAR_LIPOPROTEIN"/>
    <property type="match status" value="1"/>
</dbReference>
<keyword evidence="2 3" id="KW-0732">Signal</keyword>
<dbReference type="EMBL" id="CP075371">
    <property type="protein sequence ID" value="QVT78449.1"/>
    <property type="molecule type" value="Genomic_DNA"/>
</dbReference>
<dbReference type="Gene3D" id="3.40.50.2300">
    <property type="match status" value="2"/>
</dbReference>